<name>A0A7W8DJ13_9BACT</name>
<evidence type="ECO:0000256" key="6">
    <source>
        <dbReference type="ARBA" id="ARBA00023316"/>
    </source>
</evidence>
<comment type="similarity">
    <text evidence="2">Belongs to the YkuD family.</text>
</comment>
<evidence type="ECO:0000313" key="10">
    <source>
        <dbReference type="EMBL" id="MBB5031669.1"/>
    </source>
</evidence>
<evidence type="ECO:0000259" key="9">
    <source>
        <dbReference type="PROSITE" id="PS52029"/>
    </source>
</evidence>
<dbReference type="GO" id="GO:0005576">
    <property type="term" value="C:extracellular region"/>
    <property type="evidence" value="ECO:0007669"/>
    <property type="project" value="TreeGrafter"/>
</dbReference>
<keyword evidence="8" id="KW-0732">Signal</keyword>
<dbReference type="GO" id="GO:0018104">
    <property type="term" value="P:peptidoglycan-protein cross-linking"/>
    <property type="evidence" value="ECO:0007669"/>
    <property type="project" value="TreeGrafter"/>
</dbReference>
<feature type="domain" description="L,D-TPase catalytic" evidence="9">
    <location>
        <begin position="53"/>
        <end position="162"/>
    </location>
</feature>
<keyword evidence="5 7" id="KW-0573">Peptidoglycan synthesis</keyword>
<feature type="active site" description="Proton donor/acceptor" evidence="7">
    <location>
        <position position="125"/>
    </location>
</feature>
<evidence type="ECO:0000256" key="8">
    <source>
        <dbReference type="SAM" id="SignalP"/>
    </source>
</evidence>
<dbReference type="GO" id="GO:0071972">
    <property type="term" value="F:peptidoglycan L,D-transpeptidase activity"/>
    <property type="evidence" value="ECO:0007669"/>
    <property type="project" value="TreeGrafter"/>
</dbReference>
<feature type="active site" description="Nucleophile" evidence="7">
    <location>
        <position position="138"/>
    </location>
</feature>
<feature type="chain" id="PRO_5030853537" evidence="8">
    <location>
        <begin position="29"/>
        <end position="208"/>
    </location>
</feature>
<dbReference type="GO" id="GO:0016740">
    <property type="term" value="F:transferase activity"/>
    <property type="evidence" value="ECO:0007669"/>
    <property type="project" value="UniProtKB-KW"/>
</dbReference>
<keyword evidence="11" id="KW-1185">Reference proteome</keyword>
<keyword evidence="6 7" id="KW-0961">Cell wall biogenesis/degradation</keyword>
<gene>
    <name evidence="10" type="ORF">HNQ65_001237</name>
</gene>
<sequence>MNSSHSTLSRSLKALAFAGLALSLSNCAAVKKSGHYGHDFDPPVTQPTNPGNVKIKVSTGAGRVYAVEGNKVLLASPCAVGVNGATGQGSYTIGYKDARKRRVSEPDSGYPMAYWQEWKPAYGLHWGFVKPYPCTHGCIRLPMNTARKLFSLTKVGTPINIAPSQPEDATIGKTLPTIDDGPLPNPNRAYLMSSEFFEDAAAGRKLRF</sequence>
<dbReference type="InterPro" id="IPR050979">
    <property type="entry name" value="LD-transpeptidase"/>
</dbReference>
<evidence type="ECO:0000256" key="4">
    <source>
        <dbReference type="ARBA" id="ARBA00022960"/>
    </source>
</evidence>
<feature type="signal peptide" evidence="8">
    <location>
        <begin position="1"/>
        <end position="28"/>
    </location>
</feature>
<evidence type="ECO:0000256" key="5">
    <source>
        <dbReference type="ARBA" id="ARBA00022984"/>
    </source>
</evidence>
<dbReference type="SUPFAM" id="SSF141523">
    <property type="entry name" value="L,D-transpeptidase catalytic domain-like"/>
    <property type="match status" value="1"/>
</dbReference>
<keyword evidence="10" id="KW-0449">Lipoprotein</keyword>
<organism evidence="10 11">
    <name type="scientific">Prosthecobacter vanneervenii</name>
    <dbReference type="NCBI Taxonomy" id="48466"/>
    <lineage>
        <taxon>Bacteria</taxon>
        <taxon>Pseudomonadati</taxon>
        <taxon>Verrucomicrobiota</taxon>
        <taxon>Verrucomicrobiia</taxon>
        <taxon>Verrucomicrobiales</taxon>
        <taxon>Verrucomicrobiaceae</taxon>
        <taxon>Prosthecobacter</taxon>
    </lineage>
</organism>
<dbReference type="CDD" id="cd16913">
    <property type="entry name" value="YkuD_like"/>
    <property type="match status" value="1"/>
</dbReference>
<evidence type="ECO:0000256" key="3">
    <source>
        <dbReference type="ARBA" id="ARBA00022679"/>
    </source>
</evidence>
<dbReference type="UniPathway" id="UPA00219"/>
<dbReference type="RefSeq" id="WP_184338605.1">
    <property type="nucleotide sequence ID" value="NZ_JACHIG010000002.1"/>
</dbReference>
<keyword evidence="3" id="KW-0808">Transferase</keyword>
<dbReference type="Gene3D" id="2.40.440.10">
    <property type="entry name" value="L,D-transpeptidase catalytic domain-like"/>
    <property type="match status" value="1"/>
</dbReference>
<dbReference type="EMBL" id="JACHIG010000002">
    <property type="protein sequence ID" value="MBB5031669.1"/>
    <property type="molecule type" value="Genomic_DNA"/>
</dbReference>
<evidence type="ECO:0000256" key="1">
    <source>
        <dbReference type="ARBA" id="ARBA00004752"/>
    </source>
</evidence>
<protein>
    <submittedName>
        <fullName evidence="10">Lipoprotein-anchoring transpeptidase ErfK/SrfK</fullName>
    </submittedName>
</protein>
<comment type="pathway">
    <text evidence="1 7">Cell wall biogenesis; peptidoglycan biosynthesis.</text>
</comment>
<dbReference type="GO" id="GO:0008360">
    <property type="term" value="P:regulation of cell shape"/>
    <property type="evidence" value="ECO:0007669"/>
    <property type="project" value="UniProtKB-UniRule"/>
</dbReference>
<evidence type="ECO:0000256" key="7">
    <source>
        <dbReference type="PROSITE-ProRule" id="PRU01373"/>
    </source>
</evidence>
<dbReference type="PANTHER" id="PTHR30582:SF2">
    <property type="entry name" value="L,D-TRANSPEPTIDASE YCIB-RELATED"/>
    <property type="match status" value="1"/>
</dbReference>
<dbReference type="AlphaFoldDB" id="A0A7W8DJ13"/>
<evidence type="ECO:0000313" key="11">
    <source>
        <dbReference type="Proteomes" id="UP000590740"/>
    </source>
</evidence>
<dbReference type="PROSITE" id="PS52029">
    <property type="entry name" value="LD_TPASE"/>
    <property type="match status" value="1"/>
</dbReference>
<keyword evidence="4 7" id="KW-0133">Cell shape</keyword>
<proteinExistence type="inferred from homology"/>
<dbReference type="PANTHER" id="PTHR30582">
    <property type="entry name" value="L,D-TRANSPEPTIDASE"/>
    <property type="match status" value="1"/>
</dbReference>
<dbReference type="GO" id="GO:0071555">
    <property type="term" value="P:cell wall organization"/>
    <property type="evidence" value="ECO:0007669"/>
    <property type="project" value="UniProtKB-UniRule"/>
</dbReference>
<comment type="caution">
    <text evidence="10">The sequence shown here is derived from an EMBL/GenBank/DDBJ whole genome shotgun (WGS) entry which is preliminary data.</text>
</comment>
<dbReference type="InterPro" id="IPR038063">
    <property type="entry name" value="Transpep_catalytic_dom"/>
</dbReference>
<accession>A0A7W8DJ13</accession>
<dbReference type="Proteomes" id="UP000590740">
    <property type="component" value="Unassembled WGS sequence"/>
</dbReference>
<dbReference type="InterPro" id="IPR005490">
    <property type="entry name" value="LD_TPept_cat_dom"/>
</dbReference>
<reference evidence="10 11" key="1">
    <citation type="submission" date="2020-08" db="EMBL/GenBank/DDBJ databases">
        <title>Genomic Encyclopedia of Type Strains, Phase IV (KMG-IV): sequencing the most valuable type-strain genomes for metagenomic binning, comparative biology and taxonomic classification.</title>
        <authorList>
            <person name="Goeker M."/>
        </authorList>
    </citation>
    <scope>NUCLEOTIDE SEQUENCE [LARGE SCALE GENOMIC DNA]</scope>
    <source>
        <strain evidence="10 11">DSM 12252</strain>
    </source>
</reference>
<dbReference type="Pfam" id="PF03734">
    <property type="entry name" value="YkuD"/>
    <property type="match status" value="1"/>
</dbReference>
<evidence type="ECO:0000256" key="2">
    <source>
        <dbReference type="ARBA" id="ARBA00005992"/>
    </source>
</evidence>